<dbReference type="GeneID" id="112692425"/>
<organism evidence="1 2">
    <name type="scientific">Sipha flava</name>
    <name type="common">yellow sugarcane aphid</name>
    <dbReference type="NCBI Taxonomy" id="143950"/>
    <lineage>
        <taxon>Eukaryota</taxon>
        <taxon>Metazoa</taxon>
        <taxon>Ecdysozoa</taxon>
        <taxon>Arthropoda</taxon>
        <taxon>Hexapoda</taxon>
        <taxon>Insecta</taxon>
        <taxon>Pterygota</taxon>
        <taxon>Neoptera</taxon>
        <taxon>Paraneoptera</taxon>
        <taxon>Hemiptera</taxon>
        <taxon>Sternorrhyncha</taxon>
        <taxon>Aphidomorpha</taxon>
        <taxon>Aphidoidea</taxon>
        <taxon>Aphididae</taxon>
        <taxon>Sipha</taxon>
    </lineage>
</organism>
<reference evidence="2" key="1">
    <citation type="submission" date="2025-08" db="UniProtKB">
        <authorList>
            <consortium name="RefSeq"/>
        </authorList>
    </citation>
    <scope>IDENTIFICATION</scope>
    <source>
        <tissue evidence="2">Whole body</tissue>
    </source>
</reference>
<dbReference type="AlphaFoldDB" id="A0A8B8GKA3"/>
<dbReference type="Proteomes" id="UP000694846">
    <property type="component" value="Unplaced"/>
</dbReference>
<keyword evidence="1" id="KW-1185">Reference proteome</keyword>
<gene>
    <name evidence="2" type="primary">LOC112692425</name>
</gene>
<dbReference type="RefSeq" id="XP_025422887.1">
    <property type="nucleotide sequence ID" value="XM_025567102.1"/>
</dbReference>
<proteinExistence type="predicted"/>
<name>A0A8B8GKA3_9HEMI</name>
<sequence length="100" mass="11681">MDDVGDIRKQKKIINTEENNDYKKIKYSVPGSMTDTRREPVLRCDIFISLELIAADSSGHIYSNFGRYHPVYIQRDYQVPHYVTDLNLQMSSQKLVDILQ</sequence>
<protein>
    <submittedName>
        <fullName evidence="2">Uncharacterized protein LOC112692425</fullName>
    </submittedName>
</protein>
<evidence type="ECO:0000313" key="2">
    <source>
        <dbReference type="RefSeq" id="XP_025422887.1"/>
    </source>
</evidence>
<evidence type="ECO:0000313" key="1">
    <source>
        <dbReference type="Proteomes" id="UP000694846"/>
    </source>
</evidence>
<accession>A0A8B8GKA3</accession>